<protein>
    <recommendedName>
        <fullName evidence="3">Nucleoside 2-deoxyribosyltransferase domain-containing protein</fullName>
    </recommendedName>
</protein>
<evidence type="ECO:0008006" key="3">
    <source>
        <dbReference type="Google" id="ProtNLM"/>
    </source>
</evidence>
<organism evidence="1 2">
    <name type="scientific">Pseudomassariella vexata</name>
    <dbReference type="NCBI Taxonomy" id="1141098"/>
    <lineage>
        <taxon>Eukaryota</taxon>
        <taxon>Fungi</taxon>
        <taxon>Dikarya</taxon>
        <taxon>Ascomycota</taxon>
        <taxon>Pezizomycotina</taxon>
        <taxon>Sordariomycetes</taxon>
        <taxon>Xylariomycetidae</taxon>
        <taxon>Amphisphaeriales</taxon>
        <taxon>Pseudomassariaceae</taxon>
        <taxon>Pseudomassariella</taxon>
    </lineage>
</organism>
<dbReference type="InParanoid" id="A0A1Y2DQH6"/>
<evidence type="ECO:0000313" key="2">
    <source>
        <dbReference type="Proteomes" id="UP000193689"/>
    </source>
</evidence>
<dbReference type="EMBL" id="MCFJ01000010">
    <property type="protein sequence ID" value="ORY61548.1"/>
    <property type="molecule type" value="Genomic_DNA"/>
</dbReference>
<sequence>MDTMKPSDSQIQIIHATSRANPTYSQSVFLAGSTAKTDTADWRIAVSDSLADLPLTVFNPFRADWGRDWTDLACRPYREQIEWELDMQERADVVLVYLHPVTDAPVSMLELGLCVRSGKAVVCVPEGFRSRANVLLVCAKFEVEVVEGIEGFRGAVLRKLGMED</sequence>
<dbReference type="OrthoDB" id="2893324at2759"/>
<reference evidence="1 2" key="1">
    <citation type="submission" date="2016-07" db="EMBL/GenBank/DDBJ databases">
        <title>Pervasive Adenine N6-methylation of Active Genes in Fungi.</title>
        <authorList>
            <consortium name="DOE Joint Genome Institute"/>
            <person name="Mondo S.J."/>
            <person name="Dannebaum R.O."/>
            <person name="Kuo R.C."/>
            <person name="Labutti K."/>
            <person name="Haridas S."/>
            <person name="Kuo A."/>
            <person name="Salamov A."/>
            <person name="Ahrendt S.R."/>
            <person name="Lipzen A."/>
            <person name="Sullivan W."/>
            <person name="Andreopoulos W.B."/>
            <person name="Clum A."/>
            <person name="Lindquist E."/>
            <person name="Daum C."/>
            <person name="Ramamoorthy G.K."/>
            <person name="Gryganskyi A."/>
            <person name="Culley D."/>
            <person name="Magnuson J.K."/>
            <person name="James T.Y."/>
            <person name="O'Malley M.A."/>
            <person name="Stajich J.E."/>
            <person name="Spatafora J.W."/>
            <person name="Visel A."/>
            <person name="Grigoriev I.V."/>
        </authorList>
    </citation>
    <scope>NUCLEOTIDE SEQUENCE [LARGE SCALE GENOMIC DNA]</scope>
    <source>
        <strain evidence="1 2">CBS 129021</strain>
    </source>
</reference>
<dbReference type="Gene3D" id="3.40.50.450">
    <property type="match status" value="1"/>
</dbReference>
<accession>A0A1Y2DQH6</accession>
<comment type="caution">
    <text evidence="1">The sequence shown here is derived from an EMBL/GenBank/DDBJ whole genome shotgun (WGS) entry which is preliminary data.</text>
</comment>
<dbReference type="Pfam" id="PF15891">
    <property type="entry name" value="Nuc_deoxyri_tr2"/>
    <property type="match status" value="1"/>
</dbReference>
<dbReference type="GeneID" id="63776922"/>
<dbReference type="AlphaFoldDB" id="A0A1Y2DQH6"/>
<dbReference type="RefSeq" id="XP_040713625.1">
    <property type="nucleotide sequence ID" value="XM_040860710.1"/>
</dbReference>
<evidence type="ECO:0000313" key="1">
    <source>
        <dbReference type="EMBL" id="ORY61548.1"/>
    </source>
</evidence>
<dbReference type="Proteomes" id="UP000193689">
    <property type="component" value="Unassembled WGS sequence"/>
</dbReference>
<gene>
    <name evidence="1" type="ORF">BCR38DRAFT_440519</name>
</gene>
<proteinExistence type="predicted"/>
<keyword evidence="2" id="KW-1185">Reference proteome</keyword>
<dbReference type="SUPFAM" id="SSF52309">
    <property type="entry name" value="N-(deoxy)ribosyltransferase-like"/>
    <property type="match status" value="1"/>
</dbReference>
<name>A0A1Y2DQH6_9PEZI</name>
<dbReference type="InterPro" id="IPR039470">
    <property type="entry name" value="Nuc_deoxyri_tr2"/>
</dbReference>